<name>A0A0C1YNK5_9BURK</name>
<evidence type="ECO:0000256" key="4">
    <source>
        <dbReference type="SAM" id="Phobius"/>
    </source>
</evidence>
<dbReference type="Proteomes" id="UP000031572">
    <property type="component" value="Unassembled WGS sequence"/>
</dbReference>
<proteinExistence type="predicted"/>
<keyword evidence="3" id="KW-0949">S-adenosyl-L-methionine</keyword>
<keyword evidence="1 5" id="KW-0489">Methyltransferase</keyword>
<keyword evidence="4" id="KW-1133">Transmembrane helix</keyword>
<dbReference type="InterPro" id="IPR026170">
    <property type="entry name" value="FAM173A/B"/>
</dbReference>
<feature type="transmembrane region" description="Helical" evidence="4">
    <location>
        <begin position="88"/>
        <end position="105"/>
    </location>
</feature>
<feature type="transmembrane region" description="Helical" evidence="4">
    <location>
        <begin position="63"/>
        <end position="82"/>
    </location>
</feature>
<keyword evidence="6" id="KW-1185">Reference proteome</keyword>
<dbReference type="SUPFAM" id="SSF53335">
    <property type="entry name" value="S-adenosyl-L-methionine-dependent methyltransferases"/>
    <property type="match status" value="1"/>
</dbReference>
<reference evidence="5 6" key="1">
    <citation type="submission" date="2014-12" db="EMBL/GenBank/DDBJ databases">
        <title>Denitrispirillum autotrophicum gen. nov., sp. nov., Denitrifying, Facultatively Autotrophic Bacteria Isolated from Rice Paddy Soil.</title>
        <authorList>
            <person name="Ishii S."/>
            <person name="Ashida N."/>
            <person name="Ohno H."/>
            <person name="Otsuka S."/>
            <person name="Yokota A."/>
            <person name="Senoo K."/>
        </authorList>
    </citation>
    <scope>NUCLEOTIDE SEQUENCE [LARGE SCALE GENOMIC DNA]</scope>
    <source>
        <strain evidence="5 6">TSA66</strain>
    </source>
</reference>
<sequence>MSRKTILRAPAMRAASIQILAFAFVLALAAVAPLLSGRQVTVAVAALLQGVIAALLSRMFRLAPWWLAIQAAFPLALVAMLALQLPPAIFLAVFVALLALYWSTFRTQVPFYPSNPAAWKTVAALLPPGRPVQFADIGSGLGGLVLHLARTRPDSVFTGIEIAPLPWLISALRAKVSPTGARFVRGDYERVDFSQYDVVFAYLSPAAMPALWRKARAEMRSGALLLSYEFAIPGVASHLTMAPTEGGPLLCGWHM</sequence>
<evidence type="ECO:0000256" key="2">
    <source>
        <dbReference type="ARBA" id="ARBA00022679"/>
    </source>
</evidence>
<comment type="caution">
    <text evidence="5">The sequence shown here is derived from an EMBL/GenBank/DDBJ whole genome shotgun (WGS) entry which is preliminary data.</text>
</comment>
<dbReference type="AlphaFoldDB" id="A0A0C1YNK5"/>
<keyword evidence="4" id="KW-0472">Membrane</keyword>
<evidence type="ECO:0000313" key="6">
    <source>
        <dbReference type="Proteomes" id="UP000031572"/>
    </source>
</evidence>
<dbReference type="STRING" id="709839.TSA66_17480"/>
<protein>
    <submittedName>
        <fullName evidence="5">Methylase</fullName>
    </submittedName>
</protein>
<evidence type="ECO:0000256" key="3">
    <source>
        <dbReference type="ARBA" id="ARBA00022691"/>
    </source>
</evidence>
<dbReference type="OrthoDB" id="5611641at2"/>
<dbReference type="Gene3D" id="3.40.50.150">
    <property type="entry name" value="Vaccinia Virus protein VP39"/>
    <property type="match status" value="1"/>
</dbReference>
<keyword evidence="2" id="KW-0808">Transferase</keyword>
<evidence type="ECO:0000256" key="1">
    <source>
        <dbReference type="ARBA" id="ARBA00022603"/>
    </source>
</evidence>
<gene>
    <name evidence="5" type="ORF">TSA66_17480</name>
</gene>
<dbReference type="PANTHER" id="PTHR13610:SF9">
    <property type="entry name" value="FI06469P"/>
    <property type="match status" value="1"/>
</dbReference>
<evidence type="ECO:0000313" key="5">
    <source>
        <dbReference type="EMBL" id="KIF82187.1"/>
    </source>
</evidence>
<dbReference type="CDD" id="cd02440">
    <property type="entry name" value="AdoMet_MTases"/>
    <property type="match status" value="1"/>
</dbReference>
<feature type="transmembrane region" description="Helical" evidence="4">
    <location>
        <begin position="39"/>
        <end position="56"/>
    </location>
</feature>
<dbReference type="GO" id="GO:0032259">
    <property type="term" value="P:methylation"/>
    <property type="evidence" value="ECO:0007669"/>
    <property type="project" value="UniProtKB-KW"/>
</dbReference>
<dbReference type="InterPro" id="IPR029063">
    <property type="entry name" value="SAM-dependent_MTases_sf"/>
</dbReference>
<organism evidence="5 6">
    <name type="scientific">Noviherbaspirillum autotrophicum</name>
    <dbReference type="NCBI Taxonomy" id="709839"/>
    <lineage>
        <taxon>Bacteria</taxon>
        <taxon>Pseudomonadati</taxon>
        <taxon>Pseudomonadota</taxon>
        <taxon>Betaproteobacteria</taxon>
        <taxon>Burkholderiales</taxon>
        <taxon>Oxalobacteraceae</taxon>
        <taxon>Noviherbaspirillum</taxon>
    </lineage>
</organism>
<keyword evidence="4" id="KW-0812">Transmembrane</keyword>
<dbReference type="GO" id="GO:0016279">
    <property type="term" value="F:protein-lysine N-methyltransferase activity"/>
    <property type="evidence" value="ECO:0007669"/>
    <property type="project" value="InterPro"/>
</dbReference>
<dbReference type="PANTHER" id="PTHR13610">
    <property type="entry name" value="METHYLTRANSFERASE DOMAIN-CONTAINING PROTEIN"/>
    <property type="match status" value="1"/>
</dbReference>
<accession>A0A0C1YNK5</accession>
<dbReference type="EMBL" id="JWJG01000028">
    <property type="protein sequence ID" value="KIF82187.1"/>
    <property type="molecule type" value="Genomic_DNA"/>
</dbReference>
<dbReference type="RefSeq" id="WP_040040864.1">
    <property type="nucleotide sequence ID" value="NZ_JWJG01000028.1"/>
</dbReference>